<evidence type="ECO:0000259" key="2">
    <source>
        <dbReference type="Pfam" id="PF05368"/>
    </source>
</evidence>
<organism evidence="3 4">
    <name type="scientific">Coptis chinensis</name>
    <dbReference type="NCBI Taxonomy" id="261450"/>
    <lineage>
        <taxon>Eukaryota</taxon>
        <taxon>Viridiplantae</taxon>
        <taxon>Streptophyta</taxon>
        <taxon>Embryophyta</taxon>
        <taxon>Tracheophyta</taxon>
        <taxon>Spermatophyta</taxon>
        <taxon>Magnoliopsida</taxon>
        <taxon>Ranunculales</taxon>
        <taxon>Ranunculaceae</taxon>
        <taxon>Coptidoideae</taxon>
        <taxon>Coptis</taxon>
    </lineage>
</organism>
<name>A0A835H5Q2_9MAGN</name>
<comment type="caution">
    <text evidence="3">The sequence shown here is derived from an EMBL/GenBank/DDBJ whole genome shotgun (WGS) entry which is preliminary data.</text>
</comment>
<dbReference type="InterPro" id="IPR008030">
    <property type="entry name" value="NmrA-like"/>
</dbReference>
<dbReference type="AlphaFoldDB" id="A0A835H5Q2"/>
<keyword evidence="4" id="KW-1185">Reference proteome</keyword>
<dbReference type="PANTHER" id="PTHR43349:SF4">
    <property type="entry name" value="PINORESINOL REDUCTASE 1-RELATED"/>
    <property type="match status" value="1"/>
</dbReference>
<dbReference type="GO" id="GO:0010283">
    <property type="term" value="F:pinoresinol reductase activity"/>
    <property type="evidence" value="ECO:0007669"/>
    <property type="project" value="UniProtKB-ARBA"/>
</dbReference>
<dbReference type="Proteomes" id="UP000631114">
    <property type="component" value="Unassembled WGS sequence"/>
</dbReference>
<reference evidence="3 4" key="1">
    <citation type="submission" date="2020-10" db="EMBL/GenBank/DDBJ databases">
        <title>The Coptis chinensis genome and diversification of protoberbering-type alkaloids.</title>
        <authorList>
            <person name="Wang B."/>
            <person name="Shu S."/>
            <person name="Song C."/>
            <person name="Liu Y."/>
        </authorList>
    </citation>
    <scope>NUCLEOTIDE SEQUENCE [LARGE SCALE GENOMIC DNA]</scope>
    <source>
        <strain evidence="3">HL-2020</strain>
        <tissue evidence="3">Leaf</tissue>
    </source>
</reference>
<feature type="domain" description="NmrA-like" evidence="2">
    <location>
        <begin position="5"/>
        <end position="124"/>
    </location>
</feature>
<evidence type="ECO:0000313" key="4">
    <source>
        <dbReference type="Proteomes" id="UP000631114"/>
    </source>
</evidence>
<dbReference type="Gene3D" id="3.40.50.720">
    <property type="entry name" value="NAD(P)-binding Rossmann-like Domain"/>
    <property type="match status" value="1"/>
</dbReference>
<protein>
    <recommendedName>
        <fullName evidence="2">NmrA-like domain-containing protein</fullName>
    </recommendedName>
</protein>
<proteinExistence type="inferred from homology"/>
<dbReference type="SUPFAM" id="SSF51735">
    <property type="entry name" value="NAD(P)-binding Rossmann-fold domains"/>
    <property type="match status" value="1"/>
</dbReference>
<accession>A0A835H5Q2</accession>
<dbReference type="InterPro" id="IPR036291">
    <property type="entry name" value="NAD(P)-bd_dom_sf"/>
</dbReference>
<dbReference type="GO" id="GO:0044550">
    <property type="term" value="P:secondary metabolite biosynthetic process"/>
    <property type="evidence" value="ECO:0007669"/>
    <property type="project" value="UniProtKB-ARBA"/>
</dbReference>
<evidence type="ECO:0000313" key="3">
    <source>
        <dbReference type="EMBL" id="KAF9593384.1"/>
    </source>
</evidence>
<dbReference type="OrthoDB" id="419598at2759"/>
<gene>
    <name evidence="3" type="ORF">IFM89_022563</name>
</gene>
<evidence type="ECO:0000256" key="1">
    <source>
        <dbReference type="ARBA" id="ARBA00005725"/>
    </source>
</evidence>
<comment type="similarity">
    <text evidence="1">Belongs to the NmrA-type oxidoreductase family. Isoflavone reductase subfamily.</text>
</comment>
<dbReference type="PANTHER" id="PTHR43349">
    <property type="entry name" value="PINORESINOL REDUCTASE-RELATED"/>
    <property type="match status" value="1"/>
</dbReference>
<dbReference type="Pfam" id="PF05368">
    <property type="entry name" value="NmrA"/>
    <property type="match status" value="1"/>
</dbReference>
<dbReference type="EMBL" id="JADFTS010000008">
    <property type="protein sequence ID" value="KAF9593384.1"/>
    <property type="molecule type" value="Genomic_DNA"/>
</dbReference>
<dbReference type="InterPro" id="IPR050608">
    <property type="entry name" value="NmrA-type/Isoflavone_red_sf"/>
</dbReference>
<sequence>MLIDFKQQGAHLIEGSFSDYQSLVHAVKQVDVVLCTISGTDSNNLLLQLKLIDAIKEAGNIKRFLPSEFGMDPSRMGHALEPGRDAFDKKMLVRKAVEDDGIPITYVSTNCFAGYFVGNLSQLKGSFIPPRDKVCLYGDGSVKGTTNCK</sequence>